<dbReference type="SMART" id="SM00283">
    <property type="entry name" value="MA"/>
    <property type="match status" value="1"/>
</dbReference>
<dbReference type="CDD" id="cd06225">
    <property type="entry name" value="HAMP"/>
    <property type="match status" value="1"/>
</dbReference>
<dbReference type="GO" id="GO:0007165">
    <property type="term" value="P:signal transduction"/>
    <property type="evidence" value="ECO:0007669"/>
    <property type="project" value="UniProtKB-KW"/>
</dbReference>
<dbReference type="Pfam" id="PF00015">
    <property type="entry name" value="MCPsignal"/>
    <property type="match status" value="1"/>
</dbReference>
<evidence type="ECO:0000259" key="10">
    <source>
        <dbReference type="PROSITE" id="PS50111"/>
    </source>
</evidence>
<dbReference type="GO" id="GO:0006935">
    <property type="term" value="P:chemotaxis"/>
    <property type="evidence" value="ECO:0007669"/>
    <property type="project" value="UniProtKB-KW"/>
</dbReference>
<reference evidence="12 13" key="1">
    <citation type="journal article" date="2019" name="Environ. Microbiol.">
        <title>Species interactions and distinct microbial communities in high Arctic permafrost affected cryosols are associated with the CH4 and CO2 gas fluxes.</title>
        <authorList>
            <person name="Altshuler I."/>
            <person name="Hamel J."/>
            <person name="Turney S."/>
            <person name="Magnuson E."/>
            <person name="Levesque R."/>
            <person name="Greer C."/>
            <person name="Whyte L.G."/>
        </authorList>
    </citation>
    <scope>NUCLEOTIDE SEQUENCE [LARGE SCALE GENOMIC DNA]</scope>
    <source>
        <strain evidence="12 13">E4</strain>
    </source>
</reference>
<dbReference type="Gene3D" id="1.10.287.950">
    <property type="entry name" value="Methyl-accepting chemotaxis protein"/>
    <property type="match status" value="1"/>
</dbReference>
<sequence>MTITQRLFLVFSLLSASLITLVIVAVLVVTGFQSRFQYVQSNTVPSIIDLGKMVDGSNQLIIWMYRHESSTDPARQAEVEKKLSELLSSLKSLNQYYLDNDISNDSDRQLTEAGSATIQDFQNRLPAFLKGSREQNAAVSLVELQGNTGAGEAARRLIDGYKKQLQLNVDIGESLKSQNIQIYQLTFWGMIIGSAIAILILGLFTVRTITGIRRNLNAMRSTMESASTHLDLTLRADDSRKDEIGLTARAFNDLVENVAASLLSVSASSQSVSTASAQISAGNEDLSSRTEEQAASLEQTAASMSELSETVRQTAENTGMASQLSQNARRISEDSTAKVSTMLGTMSDIRNSSEKITDIISLIEGIAFQTNILALNAAVEAARAGDQGRGFAVVAGEVRNLAQRSSSSAREIKELIESSMNFVAKGAGQAEEVGQNMDSMKEAIGQVADLVNEIAAAAHEQMQGIGQVHQAVNQMDEVTQQNAALVQEASAASHSLMEQATVLNQLVAAFVIEAPSAVKLRTAISPAGVTKSSSPSGLPAKKKTAEREEEWQSF</sequence>
<dbReference type="SUPFAM" id="SSF58104">
    <property type="entry name" value="Methyl-accepting chemotaxis protein (MCP) signaling domain"/>
    <property type="match status" value="1"/>
</dbReference>
<dbReference type="InterPro" id="IPR051310">
    <property type="entry name" value="MCP_chemotaxis"/>
</dbReference>
<dbReference type="Pfam" id="PF00672">
    <property type="entry name" value="HAMP"/>
    <property type="match status" value="1"/>
</dbReference>
<keyword evidence="13" id="KW-1185">Reference proteome</keyword>
<comment type="subcellular location">
    <subcellularLocation>
        <location evidence="1">Membrane</location>
    </subcellularLocation>
</comment>
<feature type="transmembrane region" description="Helical" evidence="9">
    <location>
        <begin position="185"/>
        <end position="206"/>
    </location>
</feature>
<dbReference type="RefSeq" id="WP_140474387.1">
    <property type="nucleotide sequence ID" value="NZ_RCZD01000011.1"/>
</dbReference>
<comment type="similarity">
    <text evidence="5">Belongs to the methyl-accepting chemotaxis (MCP) protein family.</text>
</comment>
<dbReference type="PRINTS" id="PR00260">
    <property type="entry name" value="CHEMTRNSDUCR"/>
</dbReference>
<dbReference type="SMART" id="SM00304">
    <property type="entry name" value="HAMP"/>
    <property type="match status" value="1"/>
</dbReference>
<comment type="caution">
    <text evidence="12">The sequence shown here is derived from an EMBL/GenBank/DDBJ whole genome shotgun (WGS) entry which is preliminary data.</text>
</comment>
<feature type="coiled-coil region" evidence="7">
    <location>
        <begin position="440"/>
        <end position="488"/>
    </location>
</feature>
<evidence type="ECO:0000313" key="13">
    <source>
        <dbReference type="Proteomes" id="UP000317663"/>
    </source>
</evidence>
<dbReference type="InterPro" id="IPR004090">
    <property type="entry name" value="Chemotax_Me-accpt_rcpt"/>
</dbReference>
<dbReference type="InterPro" id="IPR004089">
    <property type="entry name" value="MCPsignal_dom"/>
</dbReference>
<evidence type="ECO:0000256" key="8">
    <source>
        <dbReference type="SAM" id="MobiDB-lite"/>
    </source>
</evidence>
<gene>
    <name evidence="12" type="ORF">EAH77_19095</name>
</gene>
<feature type="domain" description="Methyl-accepting transducer" evidence="10">
    <location>
        <begin position="268"/>
        <end position="497"/>
    </location>
</feature>
<dbReference type="FunFam" id="1.10.287.950:FF:000001">
    <property type="entry name" value="Methyl-accepting chemotaxis sensory transducer"/>
    <property type="match status" value="1"/>
</dbReference>
<feature type="region of interest" description="Disordered" evidence="8">
    <location>
        <begin position="526"/>
        <end position="554"/>
    </location>
</feature>
<keyword evidence="3" id="KW-0145">Chemotaxis</keyword>
<evidence type="ECO:0000259" key="11">
    <source>
        <dbReference type="PROSITE" id="PS50885"/>
    </source>
</evidence>
<dbReference type="OrthoDB" id="9147953at2"/>
<dbReference type="PROSITE" id="PS50885">
    <property type="entry name" value="HAMP"/>
    <property type="match status" value="1"/>
</dbReference>
<dbReference type="CDD" id="cd11386">
    <property type="entry name" value="MCP_signal"/>
    <property type="match status" value="1"/>
</dbReference>
<organism evidence="12 13">
    <name type="scientific">Ewingella americana</name>
    <dbReference type="NCBI Taxonomy" id="41202"/>
    <lineage>
        <taxon>Bacteria</taxon>
        <taxon>Pseudomonadati</taxon>
        <taxon>Pseudomonadota</taxon>
        <taxon>Gammaproteobacteria</taxon>
        <taxon>Enterobacterales</taxon>
        <taxon>Yersiniaceae</taxon>
        <taxon>Ewingella</taxon>
    </lineage>
</organism>
<dbReference type="PROSITE" id="PS50111">
    <property type="entry name" value="CHEMOTAXIS_TRANSDUC_2"/>
    <property type="match status" value="1"/>
</dbReference>
<feature type="domain" description="HAMP" evidence="11">
    <location>
        <begin position="210"/>
        <end position="263"/>
    </location>
</feature>
<proteinExistence type="inferred from homology"/>
<keyword evidence="9" id="KW-1133">Transmembrane helix</keyword>
<protein>
    <submittedName>
        <fullName evidence="12">HAMP domain-containing protein</fullName>
    </submittedName>
</protein>
<evidence type="ECO:0000313" key="12">
    <source>
        <dbReference type="EMBL" id="TPG58347.1"/>
    </source>
</evidence>
<evidence type="ECO:0000256" key="6">
    <source>
        <dbReference type="PROSITE-ProRule" id="PRU00284"/>
    </source>
</evidence>
<feature type="region of interest" description="Disordered" evidence="8">
    <location>
        <begin position="316"/>
        <end position="335"/>
    </location>
</feature>
<evidence type="ECO:0000256" key="2">
    <source>
        <dbReference type="ARBA" id="ARBA00022481"/>
    </source>
</evidence>
<evidence type="ECO:0000256" key="4">
    <source>
        <dbReference type="ARBA" id="ARBA00023224"/>
    </source>
</evidence>
<keyword evidence="2" id="KW-0488">Methylation</keyword>
<dbReference type="GO" id="GO:0005886">
    <property type="term" value="C:plasma membrane"/>
    <property type="evidence" value="ECO:0007669"/>
    <property type="project" value="TreeGrafter"/>
</dbReference>
<dbReference type="Proteomes" id="UP000317663">
    <property type="component" value="Unassembled WGS sequence"/>
</dbReference>
<keyword evidence="7" id="KW-0175">Coiled coil</keyword>
<dbReference type="PANTHER" id="PTHR43531:SF14">
    <property type="entry name" value="METHYL-ACCEPTING CHEMOTAXIS PROTEIN I-RELATED"/>
    <property type="match status" value="1"/>
</dbReference>
<accession>A0A502G881</accession>
<dbReference type="InterPro" id="IPR003660">
    <property type="entry name" value="HAMP_dom"/>
</dbReference>
<evidence type="ECO:0000256" key="7">
    <source>
        <dbReference type="SAM" id="Coils"/>
    </source>
</evidence>
<dbReference type="PANTHER" id="PTHR43531">
    <property type="entry name" value="PROTEIN ICFG"/>
    <property type="match status" value="1"/>
</dbReference>
<feature type="compositionally biased region" description="Polar residues" evidence="8">
    <location>
        <begin position="316"/>
        <end position="329"/>
    </location>
</feature>
<dbReference type="GO" id="GO:0004888">
    <property type="term" value="F:transmembrane signaling receptor activity"/>
    <property type="evidence" value="ECO:0007669"/>
    <property type="project" value="InterPro"/>
</dbReference>
<keyword evidence="4 6" id="KW-0807">Transducer</keyword>
<dbReference type="EMBL" id="RCZD01000011">
    <property type="protein sequence ID" value="TPG58347.1"/>
    <property type="molecule type" value="Genomic_DNA"/>
</dbReference>
<evidence type="ECO:0000256" key="1">
    <source>
        <dbReference type="ARBA" id="ARBA00004370"/>
    </source>
</evidence>
<evidence type="ECO:0000256" key="5">
    <source>
        <dbReference type="ARBA" id="ARBA00029447"/>
    </source>
</evidence>
<feature type="transmembrane region" description="Helical" evidence="9">
    <location>
        <begin position="7"/>
        <end position="32"/>
    </location>
</feature>
<evidence type="ECO:0000256" key="3">
    <source>
        <dbReference type="ARBA" id="ARBA00022500"/>
    </source>
</evidence>
<keyword evidence="9" id="KW-0812">Transmembrane</keyword>
<dbReference type="AlphaFoldDB" id="A0A502G881"/>
<name>A0A502G881_9GAMM</name>
<evidence type="ECO:0000256" key="9">
    <source>
        <dbReference type="SAM" id="Phobius"/>
    </source>
</evidence>
<keyword evidence="9" id="KW-0472">Membrane</keyword>